<dbReference type="EMBL" id="NTRC01000025">
    <property type="protein sequence ID" value="PFD17782.1"/>
    <property type="molecule type" value="Genomic_DNA"/>
</dbReference>
<dbReference type="Proteomes" id="UP000219743">
    <property type="component" value="Unassembled WGS sequence"/>
</dbReference>
<dbReference type="RefSeq" id="WP_098276073.1">
    <property type="nucleotide sequence ID" value="NZ_NTRC01000025.1"/>
</dbReference>
<dbReference type="AlphaFoldDB" id="A0A9X6VHK9"/>
<proteinExistence type="predicted"/>
<name>A0A9X6VHK9_BACCE</name>
<evidence type="ECO:0000313" key="1">
    <source>
        <dbReference type="EMBL" id="PFD17782.1"/>
    </source>
</evidence>
<protein>
    <submittedName>
        <fullName evidence="1">Uncharacterized protein</fullName>
    </submittedName>
</protein>
<organism evidence="1 2">
    <name type="scientific">Bacillus cereus</name>
    <dbReference type="NCBI Taxonomy" id="1396"/>
    <lineage>
        <taxon>Bacteria</taxon>
        <taxon>Bacillati</taxon>
        <taxon>Bacillota</taxon>
        <taxon>Bacilli</taxon>
        <taxon>Bacillales</taxon>
        <taxon>Bacillaceae</taxon>
        <taxon>Bacillus</taxon>
        <taxon>Bacillus cereus group</taxon>
    </lineage>
</organism>
<reference evidence="1 2" key="1">
    <citation type="submission" date="2017-09" db="EMBL/GenBank/DDBJ databases">
        <title>Large-scale bioinformatics analysis of Bacillus genomes uncovers conserved roles of natural products in bacterial physiology.</title>
        <authorList>
            <consortium name="Agbiome Team Llc"/>
            <person name="Bleich R.M."/>
            <person name="Kirk G.J."/>
            <person name="Santa Maria K.C."/>
            <person name="Allen S.E."/>
            <person name="Farag S."/>
            <person name="Shank E.A."/>
            <person name="Bowers A."/>
        </authorList>
    </citation>
    <scope>NUCLEOTIDE SEQUENCE [LARGE SCALE GENOMIC DNA]</scope>
    <source>
        <strain evidence="1 2">AFS024404</strain>
    </source>
</reference>
<gene>
    <name evidence="1" type="ORF">CN263_24820</name>
</gene>
<comment type="caution">
    <text evidence="1">The sequence shown here is derived from an EMBL/GenBank/DDBJ whole genome shotgun (WGS) entry which is preliminary data.</text>
</comment>
<evidence type="ECO:0000313" key="2">
    <source>
        <dbReference type="Proteomes" id="UP000219743"/>
    </source>
</evidence>
<accession>A0A9X6VHK9</accession>
<sequence>MELSKKQLLSRLNKKVNKLFSKKEQEVIQWTDDKEDKVSYSWNFQFEGLNHFLAINKRTGSITHGSYGASK</sequence>